<comment type="subcellular location">
    <subcellularLocation>
        <location evidence="1">Cell membrane</location>
        <topology evidence="1">Multi-pass membrane protein</topology>
    </subcellularLocation>
</comment>
<keyword evidence="8" id="KW-1185">Reference proteome</keyword>
<dbReference type="GO" id="GO:0015171">
    <property type="term" value="F:amino acid transmembrane transporter activity"/>
    <property type="evidence" value="ECO:0007669"/>
    <property type="project" value="TreeGrafter"/>
</dbReference>
<evidence type="ECO:0000256" key="1">
    <source>
        <dbReference type="ARBA" id="ARBA00004651"/>
    </source>
</evidence>
<feature type="transmembrane region" description="Helical" evidence="6">
    <location>
        <begin position="38"/>
        <end position="64"/>
    </location>
</feature>
<dbReference type="GO" id="GO:0033228">
    <property type="term" value="P:cysteine export across plasma membrane"/>
    <property type="evidence" value="ECO:0007669"/>
    <property type="project" value="TreeGrafter"/>
</dbReference>
<dbReference type="RefSeq" id="WP_140654488.1">
    <property type="nucleotide sequence ID" value="NZ_RCZB01000007.1"/>
</dbReference>
<dbReference type="PANTHER" id="PTHR30086:SF20">
    <property type="entry name" value="ARGININE EXPORTER PROTEIN ARGO-RELATED"/>
    <property type="match status" value="1"/>
</dbReference>
<protein>
    <submittedName>
        <fullName evidence="7">LysE family translocator</fullName>
    </submittedName>
</protein>
<dbReference type="Proteomes" id="UP000319486">
    <property type="component" value="Unassembled WGS sequence"/>
</dbReference>
<dbReference type="OrthoDB" id="9812084at2"/>
<evidence type="ECO:0000256" key="5">
    <source>
        <dbReference type="ARBA" id="ARBA00023136"/>
    </source>
</evidence>
<sequence length="200" mass="20496">MDRLTALAGLLCAAAITPGPNNLVVLRAAGHAGIRAAVPAITGIVLGGLLLLALTALGAGAAFAAHPSLKLWIGVIGSLYLAWLGVSLCAGGLAPRYSGAAATELALPAGTLGLIGFQFLNPKSWVMVLTVLATLPATTLRDYLPLAGLFVLIPTLCLLLWASLGAWLARWLVRPVVRRGVDIVMGVLLVVCAGLLLIEP</sequence>
<dbReference type="EMBL" id="RCZO01000010">
    <property type="protein sequence ID" value="TPG05417.1"/>
    <property type="molecule type" value="Genomic_DNA"/>
</dbReference>
<evidence type="ECO:0000256" key="4">
    <source>
        <dbReference type="ARBA" id="ARBA00022989"/>
    </source>
</evidence>
<dbReference type="PANTHER" id="PTHR30086">
    <property type="entry name" value="ARGININE EXPORTER PROTEIN ARGO"/>
    <property type="match status" value="1"/>
</dbReference>
<evidence type="ECO:0000256" key="6">
    <source>
        <dbReference type="SAM" id="Phobius"/>
    </source>
</evidence>
<feature type="transmembrane region" description="Helical" evidence="6">
    <location>
        <begin position="99"/>
        <end position="117"/>
    </location>
</feature>
<name>A0A502BWV7_9GAMM</name>
<evidence type="ECO:0000313" key="8">
    <source>
        <dbReference type="Proteomes" id="UP000319486"/>
    </source>
</evidence>
<proteinExistence type="predicted"/>
<keyword evidence="5 6" id="KW-0472">Membrane</keyword>
<dbReference type="AlphaFoldDB" id="A0A502BWV7"/>
<gene>
    <name evidence="7" type="ORF">EAH88_15795</name>
</gene>
<comment type="caution">
    <text evidence="7">The sequence shown here is derived from an EMBL/GenBank/DDBJ whole genome shotgun (WGS) entry which is preliminary data.</text>
</comment>
<feature type="transmembrane region" description="Helical" evidence="6">
    <location>
        <begin position="146"/>
        <end position="168"/>
    </location>
</feature>
<evidence type="ECO:0000313" key="7">
    <source>
        <dbReference type="EMBL" id="TPG05417.1"/>
    </source>
</evidence>
<keyword evidence="4 6" id="KW-1133">Transmembrane helix</keyword>
<evidence type="ECO:0000256" key="3">
    <source>
        <dbReference type="ARBA" id="ARBA00022692"/>
    </source>
</evidence>
<accession>A0A502BWV7</accession>
<reference evidence="7 8" key="1">
    <citation type="journal article" date="2019" name="Environ. Microbiol.">
        <title>Species interactions and distinct microbial communities in high Arctic permafrost affected cryosols are associated with the CH4 and CO2 gas fluxes.</title>
        <authorList>
            <person name="Altshuler I."/>
            <person name="Hamel J."/>
            <person name="Turney S."/>
            <person name="Magnuson E."/>
            <person name="Levesque R."/>
            <person name="Greer C."/>
            <person name="Whyte L.G."/>
        </authorList>
    </citation>
    <scope>NUCLEOTIDE SEQUENCE [LARGE SCALE GENOMIC DNA]</scope>
    <source>
        <strain evidence="7 8">S13Y</strain>
    </source>
</reference>
<evidence type="ECO:0000256" key="2">
    <source>
        <dbReference type="ARBA" id="ARBA00022475"/>
    </source>
</evidence>
<feature type="transmembrane region" description="Helical" evidence="6">
    <location>
        <begin position="180"/>
        <end position="198"/>
    </location>
</feature>
<dbReference type="Pfam" id="PF01810">
    <property type="entry name" value="LysE"/>
    <property type="match status" value="1"/>
</dbReference>
<dbReference type="GO" id="GO:0005886">
    <property type="term" value="C:plasma membrane"/>
    <property type="evidence" value="ECO:0007669"/>
    <property type="project" value="UniProtKB-SubCell"/>
</dbReference>
<organism evidence="7 8">
    <name type="scientific">Rhodanobacter glycinis</name>
    <dbReference type="NCBI Taxonomy" id="582702"/>
    <lineage>
        <taxon>Bacteria</taxon>
        <taxon>Pseudomonadati</taxon>
        <taxon>Pseudomonadota</taxon>
        <taxon>Gammaproteobacteria</taxon>
        <taxon>Lysobacterales</taxon>
        <taxon>Rhodanobacteraceae</taxon>
        <taxon>Rhodanobacter</taxon>
    </lineage>
</organism>
<keyword evidence="2" id="KW-1003">Cell membrane</keyword>
<keyword evidence="3 6" id="KW-0812">Transmembrane</keyword>
<dbReference type="InterPro" id="IPR001123">
    <property type="entry name" value="LeuE-type"/>
</dbReference>
<feature type="transmembrane region" description="Helical" evidence="6">
    <location>
        <begin position="71"/>
        <end position="93"/>
    </location>
</feature>